<dbReference type="Gene3D" id="1.10.260.40">
    <property type="entry name" value="lambda repressor-like DNA-binding domains"/>
    <property type="match status" value="1"/>
</dbReference>
<organism evidence="3 4">
    <name type="scientific">Listeria fleischmannii FSL S10-1203</name>
    <dbReference type="NCBI Taxonomy" id="1265822"/>
    <lineage>
        <taxon>Bacteria</taxon>
        <taxon>Bacillati</taxon>
        <taxon>Bacillota</taxon>
        <taxon>Bacilli</taxon>
        <taxon>Bacillales</taxon>
        <taxon>Listeriaceae</taxon>
        <taxon>Listeria</taxon>
    </lineage>
</organism>
<dbReference type="InterPro" id="IPR001387">
    <property type="entry name" value="Cro/C1-type_HTH"/>
</dbReference>
<sequence length="65" mass="7623">MLRNCIKECRTEKEISQEELAKAVGVSRQTIHAIEKGSYNPSLELSFKLSIYFNKTIEELFHYTR</sequence>
<dbReference type="SMART" id="SM00530">
    <property type="entry name" value="HTH_XRE"/>
    <property type="match status" value="1"/>
</dbReference>
<evidence type="ECO:0000256" key="1">
    <source>
        <dbReference type="ARBA" id="ARBA00023125"/>
    </source>
</evidence>
<proteinExistence type="predicted"/>
<gene>
    <name evidence="3" type="ORF">MCOL2_11812</name>
</gene>
<dbReference type="SUPFAM" id="SSF47413">
    <property type="entry name" value="lambda repressor-like DNA-binding domains"/>
    <property type="match status" value="1"/>
</dbReference>
<evidence type="ECO:0000313" key="3">
    <source>
        <dbReference type="EMBL" id="EUJ52952.1"/>
    </source>
</evidence>
<dbReference type="Proteomes" id="UP000019241">
    <property type="component" value="Unassembled WGS sequence"/>
</dbReference>
<dbReference type="EMBL" id="AODM01000040">
    <property type="protein sequence ID" value="EUJ52952.1"/>
    <property type="molecule type" value="Genomic_DNA"/>
</dbReference>
<dbReference type="InterPro" id="IPR010982">
    <property type="entry name" value="Lambda_DNA-bd_dom_sf"/>
</dbReference>
<keyword evidence="1 3" id="KW-0238">DNA-binding</keyword>
<dbReference type="PANTHER" id="PTHR46558">
    <property type="entry name" value="TRACRIPTIONAL REGULATORY PROTEIN-RELATED-RELATED"/>
    <property type="match status" value="1"/>
</dbReference>
<evidence type="ECO:0000259" key="2">
    <source>
        <dbReference type="PROSITE" id="PS50943"/>
    </source>
</evidence>
<protein>
    <submittedName>
        <fullName evidence="3">DNA-binding domain-containing protein</fullName>
    </submittedName>
</protein>
<accession>W7DLU8</accession>
<feature type="domain" description="HTH cro/C1-type" evidence="2">
    <location>
        <begin position="6"/>
        <end position="60"/>
    </location>
</feature>
<dbReference type="GO" id="GO:0003677">
    <property type="term" value="F:DNA binding"/>
    <property type="evidence" value="ECO:0007669"/>
    <property type="project" value="UniProtKB-KW"/>
</dbReference>
<dbReference type="Pfam" id="PF01381">
    <property type="entry name" value="HTH_3"/>
    <property type="match status" value="1"/>
</dbReference>
<name>W7DLU8_9LIST</name>
<evidence type="ECO:0000313" key="4">
    <source>
        <dbReference type="Proteomes" id="UP000019241"/>
    </source>
</evidence>
<dbReference type="AlphaFoldDB" id="W7DLU8"/>
<dbReference type="PROSITE" id="PS50943">
    <property type="entry name" value="HTH_CROC1"/>
    <property type="match status" value="1"/>
</dbReference>
<comment type="caution">
    <text evidence="3">The sequence shown here is derived from an EMBL/GenBank/DDBJ whole genome shotgun (WGS) entry which is preliminary data.</text>
</comment>
<dbReference type="CDD" id="cd00093">
    <property type="entry name" value="HTH_XRE"/>
    <property type="match status" value="1"/>
</dbReference>
<dbReference type="PANTHER" id="PTHR46558:SF4">
    <property type="entry name" value="DNA-BIDING PHAGE PROTEIN"/>
    <property type="match status" value="1"/>
</dbReference>
<reference evidence="3 4" key="1">
    <citation type="submission" date="2012-12" db="EMBL/GenBank/DDBJ databases">
        <title>Novel taxa of Listeriaceae from agricultural environments in the United States.</title>
        <authorList>
            <person name="den Bakker H.C."/>
            <person name="Allred A."/>
            <person name="Warchocki S."/>
            <person name="Wright E.M."/>
            <person name="Burrell A."/>
            <person name="Nightingale K.K."/>
            <person name="Kephart D."/>
            <person name="Wiedmann M."/>
        </authorList>
    </citation>
    <scope>NUCLEOTIDE SEQUENCE [LARGE SCALE GENOMIC DNA]</scope>
    <source>
        <strain evidence="3 4">FSL S10-1203</strain>
    </source>
</reference>